<keyword evidence="4" id="KW-1185">Reference proteome</keyword>
<dbReference type="Proteomes" id="UP000245535">
    <property type="component" value="Unassembled WGS sequence"/>
</dbReference>
<dbReference type="SUPFAM" id="SSF55909">
    <property type="entry name" value="Pentein"/>
    <property type="match status" value="1"/>
</dbReference>
<dbReference type="PANTHER" id="PTHR31377">
    <property type="entry name" value="AGMATINE DEIMINASE-RELATED"/>
    <property type="match status" value="1"/>
</dbReference>
<feature type="chain" id="PRO_5016262248" evidence="2">
    <location>
        <begin position="27"/>
        <end position="445"/>
    </location>
</feature>
<reference evidence="3 4" key="1">
    <citation type="submission" date="2018-03" db="EMBL/GenBank/DDBJ databases">
        <title>Genomic Encyclopedia of Archaeal and Bacterial Type Strains, Phase II (KMG-II): from individual species to whole genera.</title>
        <authorList>
            <person name="Goeker M."/>
        </authorList>
    </citation>
    <scope>NUCLEOTIDE SEQUENCE [LARGE SCALE GENOMIC DNA]</scope>
    <source>
        <strain evidence="3 4">DSM 28229</strain>
    </source>
</reference>
<dbReference type="EMBL" id="QGDO01000003">
    <property type="protein sequence ID" value="PWJ42412.1"/>
    <property type="molecule type" value="Genomic_DNA"/>
</dbReference>
<evidence type="ECO:0000313" key="3">
    <source>
        <dbReference type="EMBL" id="PWJ42412.1"/>
    </source>
</evidence>
<dbReference type="GO" id="GO:0009446">
    <property type="term" value="P:putrescine biosynthetic process"/>
    <property type="evidence" value="ECO:0007669"/>
    <property type="project" value="InterPro"/>
</dbReference>
<dbReference type="PANTHER" id="PTHR31377:SF0">
    <property type="entry name" value="AGMATINE DEIMINASE-RELATED"/>
    <property type="match status" value="1"/>
</dbReference>
<dbReference type="AlphaFoldDB" id="A0A315ZAU0"/>
<organism evidence="3 4">
    <name type="scientific">Sediminitomix flava</name>
    <dbReference type="NCBI Taxonomy" id="379075"/>
    <lineage>
        <taxon>Bacteria</taxon>
        <taxon>Pseudomonadati</taxon>
        <taxon>Bacteroidota</taxon>
        <taxon>Cytophagia</taxon>
        <taxon>Cytophagales</taxon>
        <taxon>Flammeovirgaceae</taxon>
        <taxon>Sediminitomix</taxon>
    </lineage>
</organism>
<keyword evidence="2" id="KW-0732">Signal</keyword>
<feature type="signal peptide" evidence="2">
    <location>
        <begin position="1"/>
        <end position="26"/>
    </location>
</feature>
<dbReference type="InterPro" id="IPR007466">
    <property type="entry name" value="Peptidyl-Arg-deiminase_porph"/>
</dbReference>
<evidence type="ECO:0000313" key="4">
    <source>
        <dbReference type="Proteomes" id="UP000245535"/>
    </source>
</evidence>
<dbReference type="Pfam" id="PF04371">
    <property type="entry name" value="PAD_porph"/>
    <property type="match status" value="1"/>
</dbReference>
<dbReference type="GO" id="GO:0004668">
    <property type="term" value="F:protein-arginine deiminase activity"/>
    <property type="evidence" value="ECO:0007669"/>
    <property type="project" value="InterPro"/>
</dbReference>
<dbReference type="Gene3D" id="3.75.10.10">
    <property type="entry name" value="L-arginine/glycine Amidinotransferase, Chain A"/>
    <property type="match status" value="1"/>
</dbReference>
<sequence>MSIFKRNKRSYWYCFNFVLLSSLLLQQCVSTNTVHQDDKNSELKVVRQAAEFEKQKGLILIWPPFDHLEGKSNSEVTLEILKNVAPHTPITVTCATDSIRLIAEKRIQEVLPNLDINVKTIPSVEIWARDMGPNFVETNDGKQAIADFNFDAWGYADTLDADAIVEEKFDEKIAELYDLPIISSSLVSEGGDREVNGKGTLLTVETVEFGRNPNLTKEEIESEFQRLLGVSNIVWLKKGLHEDDHTFNGPILTHEGSKAYTVITTNGHIDEFCRFVNDSTILLAQVDSSDLHDPIAMENHKRMEENYEILKSAKDQDGKPFNIVRIPLPKTILATMKPGDGVYDYISTLNYTDGSSFPIGEEVPVIAAASYLNFLITNNVVIAQKYWSEGMDESIKLRDKQALVTLKSVFPNRKVIAIDALAVNLGGGGVHCITMQIPSNKAQAL</sequence>
<evidence type="ECO:0000256" key="2">
    <source>
        <dbReference type="SAM" id="SignalP"/>
    </source>
</evidence>
<accession>A0A315ZAU0</accession>
<name>A0A315ZAU0_SEDFL</name>
<keyword evidence="1" id="KW-0378">Hydrolase</keyword>
<dbReference type="GO" id="GO:0047632">
    <property type="term" value="F:agmatine deiminase activity"/>
    <property type="evidence" value="ECO:0007669"/>
    <property type="project" value="TreeGrafter"/>
</dbReference>
<gene>
    <name evidence="3" type="ORF">BC781_103664</name>
</gene>
<dbReference type="OrthoDB" id="9808013at2"/>
<dbReference type="RefSeq" id="WP_109619341.1">
    <property type="nucleotide sequence ID" value="NZ_QGDO01000003.1"/>
</dbReference>
<evidence type="ECO:0000256" key="1">
    <source>
        <dbReference type="ARBA" id="ARBA00022801"/>
    </source>
</evidence>
<proteinExistence type="predicted"/>
<protein>
    <submittedName>
        <fullName evidence="3">Agmatine deiminase</fullName>
    </submittedName>
</protein>
<comment type="caution">
    <text evidence="3">The sequence shown here is derived from an EMBL/GenBank/DDBJ whole genome shotgun (WGS) entry which is preliminary data.</text>
</comment>